<evidence type="ECO:0000313" key="1">
    <source>
        <dbReference type="EMBL" id="NHN34390.1"/>
    </source>
</evidence>
<keyword evidence="2" id="KW-1185">Reference proteome</keyword>
<evidence type="ECO:0008006" key="3">
    <source>
        <dbReference type="Google" id="ProtNLM"/>
    </source>
</evidence>
<name>A0ABX0JG83_9BACL</name>
<gene>
    <name evidence="1" type="ORF">G9U52_31845</name>
</gene>
<organism evidence="1 2">
    <name type="scientific">Paenibacillus agricola</name>
    <dbReference type="NCBI Taxonomy" id="2716264"/>
    <lineage>
        <taxon>Bacteria</taxon>
        <taxon>Bacillati</taxon>
        <taxon>Bacillota</taxon>
        <taxon>Bacilli</taxon>
        <taxon>Bacillales</taxon>
        <taxon>Paenibacillaceae</taxon>
        <taxon>Paenibacillus</taxon>
    </lineage>
</organism>
<protein>
    <recommendedName>
        <fullName evidence="3">CHAD domain-containing protein</fullName>
    </recommendedName>
</protein>
<accession>A0ABX0JG83</accession>
<dbReference type="RefSeq" id="WP_166155282.1">
    <property type="nucleotide sequence ID" value="NZ_JAAOIW010000018.1"/>
</dbReference>
<dbReference type="Proteomes" id="UP001165962">
    <property type="component" value="Unassembled WGS sequence"/>
</dbReference>
<evidence type="ECO:0000313" key="2">
    <source>
        <dbReference type="Proteomes" id="UP001165962"/>
    </source>
</evidence>
<comment type="caution">
    <text evidence="1">The sequence shown here is derived from an EMBL/GenBank/DDBJ whole genome shotgun (WGS) entry which is preliminary data.</text>
</comment>
<sequence length="151" mass="17768">MLTNTQKVHLFYFEKAAEELLSLVKGKKINPHAAPVSTMRKRLAYLKTTIKKAEKRESKLRAFDRLRVRLNRTARLLDLGSPTIIIESEICCIKRQIGELRLVLNGVRPKLDYSERQEFIELNEIEVVMSKLPIRERVYIMNEHLLGYRFK</sequence>
<reference evidence="1" key="1">
    <citation type="submission" date="2020-03" db="EMBL/GenBank/DDBJ databases">
        <title>Draft sequencing of Paenibacilllus sp. S3N08.</title>
        <authorList>
            <person name="Kim D.-U."/>
        </authorList>
    </citation>
    <scope>NUCLEOTIDE SEQUENCE</scope>
    <source>
        <strain evidence="1">S3N08</strain>
    </source>
</reference>
<proteinExistence type="predicted"/>
<dbReference type="EMBL" id="JAAOIW010000018">
    <property type="protein sequence ID" value="NHN34390.1"/>
    <property type="molecule type" value="Genomic_DNA"/>
</dbReference>